<dbReference type="Gene3D" id="1.20.140.70">
    <property type="entry name" value="Oligopeptidase f, N-terminal domain"/>
    <property type="match status" value="1"/>
</dbReference>
<feature type="domain" description="Peptidase M3A/M3B catalytic" evidence="7">
    <location>
        <begin position="231"/>
        <end position="612"/>
    </location>
</feature>
<evidence type="ECO:0000256" key="4">
    <source>
        <dbReference type="ARBA" id="ARBA00022833"/>
    </source>
</evidence>
<proteinExistence type="inferred from homology"/>
<keyword evidence="2 6" id="KW-0479">Metal-binding</keyword>
<dbReference type="GO" id="GO:0004222">
    <property type="term" value="F:metalloendopeptidase activity"/>
    <property type="evidence" value="ECO:0007669"/>
    <property type="project" value="UniProtKB-UniRule"/>
</dbReference>
<dbReference type="Proteomes" id="UP000579281">
    <property type="component" value="Unassembled WGS sequence"/>
</dbReference>
<dbReference type="InterPro" id="IPR013647">
    <property type="entry name" value="OligopepF_N_dom"/>
</dbReference>
<comment type="caution">
    <text evidence="9">The sequence shown here is derived from an EMBL/GenBank/DDBJ whole genome shotgun (WGS) entry which is preliminary data.</text>
</comment>
<protein>
    <recommendedName>
        <fullName evidence="6">Oligopeptidase F</fullName>
        <ecNumber evidence="6">3.4.24.-</ecNumber>
    </recommendedName>
</protein>
<keyword evidence="1 6" id="KW-0645">Protease</keyword>
<evidence type="ECO:0000256" key="5">
    <source>
        <dbReference type="ARBA" id="ARBA00023049"/>
    </source>
</evidence>
<comment type="function">
    <text evidence="6">Has oligopeptidase activity and degrades a variety of small bioactive peptides.</text>
</comment>
<evidence type="ECO:0000259" key="8">
    <source>
        <dbReference type="Pfam" id="PF08439"/>
    </source>
</evidence>
<dbReference type="EC" id="3.4.24.-" evidence="6"/>
<dbReference type="InterPro" id="IPR042088">
    <property type="entry name" value="OligoPept_F_C"/>
</dbReference>
<dbReference type="Gene3D" id="1.10.287.830">
    <property type="entry name" value="putative peptidase helix hairpin domain like"/>
    <property type="match status" value="1"/>
</dbReference>
<dbReference type="SUPFAM" id="SSF55486">
    <property type="entry name" value="Metalloproteases ('zincins'), catalytic domain"/>
    <property type="match status" value="1"/>
</dbReference>
<dbReference type="GO" id="GO:0046872">
    <property type="term" value="F:metal ion binding"/>
    <property type="evidence" value="ECO:0007669"/>
    <property type="project" value="UniProtKB-UniRule"/>
</dbReference>
<dbReference type="InterPro" id="IPR045090">
    <property type="entry name" value="Pept_M3A_M3B"/>
</dbReference>
<keyword evidence="10" id="KW-1185">Reference proteome</keyword>
<dbReference type="NCBIfam" id="TIGR00181">
    <property type="entry name" value="pepF"/>
    <property type="match status" value="1"/>
</dbReference>
<name>A0A841KTF0_9FIRM</name>
<dbReference type="AlphaFoldDB" id="A0A841KTF0"/>
<dbReference type="InterPro" id="IPR004438">
    <property type="entry name" value="Peptidase_M3B"/>
</dbReference>
<comment type="similarity">
    <text evidence="6">Belongs to the peptidase M3B family.</text>
</comment>
<reference evidence="9 10" key="1">
    <citation type="submission" date="2020-08" db="EMBL/GenBank/DDBJ databases">
        <title>Genomic Encyclopedia of Type Strains, Phase IV (KMG-IV): sequencing the most valuable type-strain genomes for metagenomic binning, comparative biology and taxonomic classification.</title>
        <authorList>
            <person name="Goeker M."/>
        </authorList>
    </citation>
    <scope>NUCLEOTIDE SEQUENCE [LARGE SCALE GENOMIC DNA]</scope>
    <source>
        <strain evidence="9 10">DSM 103526</strain>
    </source>
</reference>
<evidence type="ECO:0000256" key="6">
    <source>
        <dbReference type="RuleBase" id="RU368091"/>
    </source>
</evidence>
<dbReference type="CDD" id="cd09608">
    <property type="entry name" value="M3B_PepF"/>
    <property type="match status" value="1"/>
</dbReference>
<dbReference type="Pfam" id="PF08439">
    <property type="entry name" value="Peptidase_M3_N"/>
    <property type="match status" value="1"/>
</dbReference>
<dbReference type="EMBL" id="JACHEN010000006">
    <property type="protein sequence ID" value="MBB6215310.1"/>
    <property type="molecule type" value="Genomic_DNA"/>
</dbReference>
<feature type="domain" description="Oligopeptidase F N-terminal" evidence="8">
    <location>
        <begin position="141"/>
        <end position="207"/>
    </location>
</feature>
<accession>A0A841KTF0</accession>
<evidence type="ECO:0000313" key="9">
    <source>
        <dbReference type="EMBL" id="MBB6215310.1"/>
    </source>
</evidence>
<gene>
    <name evidence="9" type="ORF">HNQ80_001399</name>
</gene>
<evidence type="ECO:0000313" key="10">
    <source>
        <dbReference type="Proteomes" id="UP000579281"/>
    </source>
</evidence>
<evidence type="ECO:0000256" key="2">
    <source>
        <dbReference type="ARBA" id="ARBA00022723"/>
    </source>
</evidence>
<dbReference type="Pfam" id="PF01432">
    <property type="entry name" value="Peptidase_M3"/>
    <property type="match status" value="1"/>
</dbReference>
<evidence type="ECO:0000259" key="7">
    <source>
        <dbReference type="Pfam" id="PF01432"/>
    </source>
</evidence>
<dbReference type="Gene3D" id="1.10.1370.20">
    <property type="entry name" value="Oligoendopeptidase f, C-terminal domain"/>
    <property type="match status" value="1"/>
</dbReference>
<dbReference type="GO" id="GO:0006508">
    <property type="term" value="P:proteolysis"/>
    <property type="evidence" value="ECO:0007669"/>
    <property type="project" value="UniProtKB-KW"/>
</dbReference>
<organism evidence="9 10">
    <name type="scientific">Anaerosolibacter carboniphilus</name>
    <dbReference type="NCBI Taxonomy" id="1417629"/>
    <lineage>
        <taxon>Bacteria</taxon>
        <taxon>Bacillati</taxon>
        <taxon>Bacillota</taxon>
        <taxon>Clostridia</taxon>
        <taxon>Peptostreptococcales</taxon>
        <taxon>Thermotaleaceae</taxon>
        <taxon>Anaerosolibacter</taxon>
    </lineage>
</organism>
<evidence type="ECO:0000256" key="3">
    <source>
        <dbReference type="ARBA" id="ARBA00022801"/>
    </source>
</evidence>
<keyword evidence="3 6" id="KW-0378">Hydrolase</keyword>
<sequence length="629" mass="71612">MNKRGIVKSKILVWVVLLAMMFSTVASYGDVPIRSSIQSNDKWKLEHIYATDAAWEQDYSKLDDMIGKIEQYKGKLSKSADELLAALTLRDDMKRLMDKVYVYANMKYDEDQGNDIYKGMADRAESLNTKLSTALSFMEPELSSMDQKTMTEFMEQKEGLKVYNFYFDNLFRMKAHTLSAGEEQILALAGDMASTPSNIHGTFKNVDRKLGKILDEQGKEIILTGGTYSRMLDHPNRELRKQSFEAEFTSYNDYINTIAGAMSGEVKKNIFFAKAKKYDSALAWSLDQNNIKPEVYNSLIEAVNKNLAPLHKYVALRKKALGIQDKVHYYDMYVTMVNDVDTDIKYEDGKKMVAEALTPLGNTYISDLMAGFSEGWVDVYETQNKRSGAYQWGSYDTHPYVLLNYNGSLDDVLTIAHEMGHALNSYYSNKSQPYATAEYPIFTAEVASTTNESLMLDYLIKNAKTKEEKMYLINTYLENIRGSIYTQLMYAEFEKLIHEKAEAGEALSATALNEMWGSLMQKYYGPDFEVDELVKVWWARIPHFYYTFYVYQYATGMAAAEAISYKIINEGQPARDAYLDFLAAGGSDYPVEILKKAGVDMSSTMPVEKALAKFDQLVDELDQLMSQSK</sequence>
<dbReference type="GO" id="GO:0006518">
    <property type="term" value="P:peptide metabolic process"/>
    <property type="evidence" value="ECO:0007669"/>
    <property type="project" value="TreeGrafter"/>
</dbReference>
<evidence type="ECO:0000256" key="1">
    <source>
        <dbReference type="ARBA" id="ARBA00022670"/>
    </source>
</evidence>
<dbReference type="PANTHER" id="PTHR11804:SF84">
    <property type="entry name" value="SACCHAROLYSIN"/>
    <property type="match status" value="1"/>
</dbReference>
<dbReference type="RefSeq" id="WP_184309483.1">
    <property type="nucleotide sequence ID" value="NZ_JACHEN010000006.1"/>
</dbReference>
<dbReference type="InterPro" id="IPR001567">
    <property type="entry name" value="Pept_M3A_M3B_dom"/>
</dbReference>
<dbReference type="PANTHER" id="PTHR11804">
    <property type="entry name" value="PROTEASE M3 THIMET OLIGOPEPTIDASE-RELATED"/>
    <property type="match status" value="1"/>
</dbReference>
<keyword evidence="5 6" id="KW-0482">Metalloprotease</keyword>
<keyword evidence="4 6" id="KW-0862">Zinc</keyword>
<comment type="cofactor">
    <cofactor evidence="6">
        <name>Zn(2+)</name>
        <dbReference type="ChEBI" id="CHEBI:29105"/>
    </cofactor>
    <text evidence="6">Binds 1 zinc ion.</text>
</comment>